<evidence type="ECO:0000313" key="3">
    <source>
        <dbReference type="EMBL" id="MBA1305823.1"/>
    </source>
</evidence>
<dbReference type="InterPro" id="IPR014973">
    <property type="entry name" value="DUF1835"/>
</dbReference>
<dbReference type="AlphaFoldDB" id="A0AA40RW78"/>
<feature type="domain" description="DUF3658" evidence="2">
    <location>
        <begin position="144"/>
        <end position="244"/>
    </location>
</feature>
<dbReference type="Proteomes" id="UP001138621">
    <property type="component" value="Unassembled WGS sequence"/>
</dbReference>
<dbReference type="EMBL" id="JAAMRD010000013">
    <property type="protein sequence ID" value="MBA1305823.1"/>
    <property type="molecule type" value="Genomic_DNA"/>
</dbReference>
<sequence length="255" mass="27746">MLHLTCGDLAGNGVRNLLAGREPGAEVRVLRDDLAVGPLSDVDSPPCAARVAFWEQLWPGELTPRPLFAHDLAADARWLAELAGQADGVIVWHGDSASEQLLLARVCAALQGCRLQEVACGTGDSRAGRRKAVSMHSPEALAALYRPQAVSVSRQTELAAVWHQQCAGTYGIRRWDNGTFSGEDYQLIDAALITASPDEFAPLARAMAEVMGHCDGFFATDLFLYWRARELTTVGHLELRGDPAAGYRDLQVRRR</sequence>
<evidence type="ECO:0000259" key="2">
    <source>
        <dbReference type="Pfam" id="PF12395"/>
    </source>
</evidence>
<reference evidence="3" key="1">
    <citation type="submission" date="2020-02" db="EMBL/GenBank/DDBJ databases">
        <title>Synteny-based analysis reveals conserved mechanism for high triclosan tolerance in Pseudomonas, as well as instances of horizontal transfer.</title>
        <authorList>
            <person name="Mcfarland A.G."/>
            <person name="Bertucci H.K."/>
            <person name="Litmann E."/>
            <person name="Shen J."/>
            <person name="Huttenhower C."/>
            <person name="Hartmann E.M."/>
        </authorList>
    </citation>
    <scope>NUCLEOTIDE SEQUENCE</scope>
    <source>
        <strain evidence="3">109A1</strain>
    </source>
</reference>
<protein>
    <submittedName>
        <fullName evidence="3">DUF1835 domain-containing protein</fullName>
    </submittedName>
</protein>
<accession>A0AA40RW78</accession>
<gene>
    <name evidence="3" type="ORF">G7024_15635</name>
</gene>
<dbReference type="Pfam" id="PF08874">
    <property type="entry name" value="DUF1835"/>
    <property type="match status" value="1"/>
</dbReference>
<feature type="domain" description="DUF1835" evidence="1">
    <location>
        <begin position="2"/>
        <end position="116"/>
    </location>
</feature>
<dbReference type="InterPro" id="IPR022123">
    <property type="entry name" value="DUF3658"/>
</dbReference>
<proteinExistence type="predicted"/>
<name>A0AA40RW78_STUST</name>
<evidence type="ECO:0000313" key="4">
    <source>
        <dbReference type="Proteomes" id="UP001138621"/>
    </source>
</evidence>
<evidence type="ECO:0000259" key="1">
    <source>
        <dbReference type="Pfam" id="PF08874"/>
    </source>
</evidence>
<organism evidence="3 4">
    <name type="scientific">Stutzerimonas stutzeri</name>
    <name type="common">Pseudomonas stutzeri</name>
    <dbReference type="NCBI Taxonomy" id="316"/>
    <lineage>
        <taxon>Bacteria</taxon>
        <taxon>Pseudomonadati</taxon>
        <taxon>Pseudomonadota</taxon>
        <taxon>Gammaproteobacteria</taxon>
        <taxon>Pseudomonadales</taxon>
        <taxon>Pseudomonadaceae</taxon>
        <taxon>Stutzerimonas</taxon>
    </lineage>
</organism>
<dbReference type="Pfam" id="PF12395">
    <property type="entry name" value="DUF3658"/>
    <property type="match status" value="1"/>
</dbReference>
<dbReference type="RefSeq" id="WP_125852250.1">
    <property type="nucleotide sequence ID" value="NZ_JAAMRD010000013.1"/>
</dbReference>
<comment type="caution">
    <text evidence="3">The sequence shown here is derived from an EMBL/GenBank/DDBJ whole genome shotgun (WGS) entry which is preliminary data.</text>
</comment>